<dbReference type="STRING" id="946483.Cenrod_1348"/>
<dbReference type="KEGG" id="cbx:Cenrod_1348"/>
<evidence type="ECO:0000313" key="2">
    <source>
        <dbReference type="Proteomes" id="UP000017184"/>
    </source>
</evidence>
<proteinExistence type="predicted"/>
<protein>
    <submittedName>
        <fullName evidence="1">Uncharacterized protein</fullName>
    </submittedName>
</protein>
<evidence type="ECO:0000313" key="1">
    <source>
        <dbReference type="EMBL" id="AGX87435.1"/>
    </source>
</evidence>
<name>U5N808_9BURK</name>
<dbReference type="AlphaFoldDB" id="U5N808"/>
<dbReference type="Proteomes" id="UP000017184">
    <property type="component" value="Chromosome"/>
</dbReference>
<accession>U5N808</accession>
<reference evidence="1 2" key="1">
    <citation type="journal article" date="2013" name="Genome Biol.">
        <title>Genomic analysis reveals key aspects of prokaryotic symbiosis in the phototrophic consortium "Chlorochromatium aggregatum".</title>
        <authorList>
            <person name="Liu Z."/>
            <person name="Muller J."/>
            <person name="Li T."/>
            <person name="Alvey R.M."/>
            <person name="Vogl K."/>
            <person name="Frigaard N.U."/>
            <person name="Rockwell N.C."/>
            <person name="Boyd E.S."/>
            <person name="Tomsho L.P."/>
            <person name="Schuster S.C."/>
            <person name="Henke P."/>
            <person name="Rohde M."/>
            <person name="Overmann J."/>
            <person name="Bryant D.A."/>
        </authorList>
    </citation>
    <scope>NUCLEOTIDE SEQUENCE [LARGE SCALE GENOMIC DNA]</scope>
    <source>
        <strain evidence="1">CR</strain>
    </source>
</reference>
<dbReference type="HOGENOM" id="CLU_3115830_0_0_4"/>
<organism evidence="1 2">
    <name type="scientific">Candidatus Symbiobacter mobilis CR</name>
    <dbReference type="NCBI Taxonomy" id="946483"/>
    <lineage>
        <taxon>Bacteria</taxon>
        <taxon>Pseudomonadati</taxon>
        <taxon>Pseudomonadota</taxon>
        <taxon>Betaproteobacteria</taxon>
        <taxon>Burkholderiales</taxon>
        <taxon>Comamonadaceae</taxon>
    </lineage>
</organism>
<keyword evidence="2" id="KW-1185">Reference proteome</keyword>
<gene>
    <name evidence="1" type="ORF">Cenrod_1348</name>
</gene>
<sequence>MFPLTGLAWSSILPVAARLFLCIDVPVSVQRWWFFISRSSNVSAKVTMHR</sequence>
<dbReference type="EMBL" id="CP004885">
    <property type="protein sequence ID" value="AGX87435.1"/>
    <property type="molecule type" value="Genomic_DNA"/>
</dbReference>